<proteinExistence type="predicted"/>
<dbReference type="Proteomes" id="UP000315589">
    <property type="component" value="Unassembled WGS sequence"/>
</dbReference>
<sequence length="190" mass="21460">MTRQPVDLLQSRFDALIRMTEGINSESISPFAIWFLEANCDQLAFRGLLQAIRNMIFGLSIAKDPFVQIVSACFEDTADAFDAAENEIERIKDAGEKAMAQIAFVRALRETGRLKRAATYTNCYELSLENIEQPSNSDAISQFIESARVTGELADFEKAYWEICDGDFSVRAQYFLQLHHAIKAHLKPLL</sequence>
<evidence type="ECO:0000313" key="3">
    <source>
        <dbReference type="Proteomes" id="UP000315589"/>
    </source>
</evidence>
<evidence type="ECO:0000256" key="1">
    <source>
        <dbReference type="SAM" id="Coils"/>
    </source>
</evidence>
<gene>
    <name evidence="2" type="ORF">CEN91_388</name>
</gene>
<comment type="caution">
    <text evidence="2">The sequence shown here is derived from an EMBL/GenBank/DDBJ whole genome shotgun (WGS) entry which is preliminary data.</text>
</comment>
<keyword evidence="1" id="KW-0175">Coiled coil</keyword>
<dbReference type="AlphaFoldDB" id="A0A554LIG2"/>
<protein>
    <submittedName>
        <fullName evidence="2">Uncharacterized protein</fullName>
    </submittedName>
</protein>
<feature type="coiled-coil region" evidence="1">
    <location>
        <begin position="74"/>
        <end position="101"/>
    </location>
</feature>
<name>A0A554LIG2_9BACT</name>
<organism evidence="2 3">
    <name type="scientific">Candidatus Berkelbacteria bacterium Licking1014_85</name>
    <dbReference type="NCBI Taxonomy" id="2017148"/>
    <lineage>
        <taxon>Bacteria</taxon>
        <taxon>Candidatus Berkelbacteria</taxon>
    </lineage>
</organism>
<accession>A0A554LIG2</accession>
<evidence type="ECO:0000313" key="2">
    <source>
        <dbReference type="EMBL" id="TSC92665.1"/>
    </source>
</evidence>
<dbReference type="EMBL" id="VMGI01000049">
    <property type="protein sequence ID" value="TSC92665.1"/>
    <property type="molecule type" value="Genomic_DNA"/>
</dbReference>
<reference evidence="2 3" key="1">
    <citation type="submission" date="2017-07" db="EMBL/GenBank/DDBJ databases">
        <title>Mechanisms for carbon and nitrogen cycling indicate functional differentiation within the Candidate Phyla Radiation.</title>
        <authorList>
            <person name="Danczak R.E."/>
            <person name="Johnston M.D."/>
            <person name="Kenah C."/>
            <person name="Slattery M."/>
            <person name="Wrighton K.C."/>
            <person name="Wilkins M.J."/>
        </authorList>
    </citation>
    <scope>NUCLEOTIDE SEQUENCE [LARGE SCALE GENOMIC DNA]</scope>
    <source>
        <strain evidence="2">Licking1014_85</strain>
    </source>
</reference>